<dbReference type="NCBIfam" id="TIGR00147">
    <property type="entry name" value="YegS/Rv2252/BmrU family lipid kinase"/>
    <property type="match status" value="1"/>
</dbReference>
<evidence type="ECO:0000256" key="7">
    <source>
        <dbReference type="ARBA" id="ARBA00022840"/>
    </source>
</evidence>
<evidence type="ECO:0000256" key="9">
    <source>
        <dbReference type="ARBA" id="ARBA00023209"/>
    </source>
</evidence>
<dbReference type="KEGG" id="pglu:A3958_07895"/>
<dbReference type="InterPro" id="IPR017438">
    <property type="entry name" value="ATP-NAD_kinase_N"/>
</dbReference>
<evidence type="ECO:0000256" key="2">
    <source>
        <dbReference type="ARBA" id="ARBA00005983"/>
    </source>
</evidence>
<keyword evidence="10" id="KW-1208">Phospholipid metabolism</keyword>
<evidence type="ECO:0000256" key="8">
    <source>
        <dbReference type="ARBA" id="ARBA00023098"/>
    </source>
</evidence>
<organism evidence="12 13">
    <name type="scientific">Paenibacillus glucanolyticus</name>
    <dbReference type="NCBI Taxonomy" id="59843"/>
    <lineage>
        <taxon>Bacteria</taxon>
        <taxon>Bacillati</taxon>
        <taxon>Bacillota</taxon>
        <taxon>Bacilli</taxon>
        <taxon>Bacillales</taxon>
        <taxon>Paenibacillaceae</taxon>
        <taxon>Paenibacillus</taxon>
    </lineage>
</organism>
<keyword evidence="13" id="KW-1185">Reference proteome</keyword>
<dbReference type="Pfam" id="PF19279">
    <property type="entry name" value="YegS_C"/>
    <property type="match status" value="1"/>
</dbReference>
<evidence type="ECO:0000256" key="6">
    <source>
        <dbReference type="ARBA" id="ARBA00022777"/>
    </source>
</evidence>
<dbReference type="PANTHER" id="PTHR12358:SF107">
    <property type="entry name" value="LIPID KINASE BMRU-RELATED"/>
    <property type="match status" value="1"/>
</dbReference>
<dbReference type="Proteomes" id="UP000076796">
    <property type="component" value="Unassembled WGS sequence"/>
</dbReference>
<dbReference type="Pfam" id="PF00781">
    <property type="entry name" value="DAGK_cat"/>
    <property type="match status" value="1"/>
</dbReference>
<dbReference type="InterPro" id="IPR005218">
    <property type="entry name" value="Diacylglycerol/lipid_kinase"/>
</dbReference>
<dbReference type="GO" id="GO:0004143">
    <property type="term" value="F:ATP-dependent diacylglycerol kinase activity"/>
    <property type="evidence" value="ECO:0007669"/>
    <property type="project" value="TreeGrafter"/>
</dbReference>
<dbReference type="InterPro" id="IPR001206">
    <property type="entry name" value="Diacylglycerol_kinase_cat_dom"/>
</dbReference>
<protein>
    <submittedName>
        <fullName evidence="12">Lipid kinase</fullName>
    </submittedName>
</protein>
<dbReference type="InterPro" id="IPR016064">
    <property type="entry name" value="NAD/diacylglycerol_kinase_sf"/>
</dbReference>
<dbReference type="STRING" id="59843.A3958_07895"/>
<keyword evidence="4" id="KW-0808">Transferase</keyword>
<dbReference type="SMART" id="SM00046">
    <property type="entry name" value="DAGKc"/>
    <property type="match status" value="1"/>
</dbReference>
<comment type="similarity">
    <text evidence="2">Belongs to the diacylglycerol/lipid kinase family.</text>
</comment>
<evidence type="ECO:0000313" key="12">
    <source>
        <dbReference type="EMBL" id="KZS49029.1"/>
    </source>
</evidence>
<evidence type="ECO:0000256" key="5">
    <source>
        <dbReference type="ARBA" id="ARBA00022741"/>
    </source>
</evidence>
<evidence type="ECO:0000256" key="1">
    <source>
        <dbReference type="ARBA" id="ARBA00001946"/>
    </source>
</evidence>
<evidence type="ECO:0000313" key="13">
    <source>
        <dbReference type="Proteomes" id="UP000076796"/>
    </source>
</evidence>
<evidence type="ECO:0000256" key="10">
    <source>
        <dbReference type="ARBA" id="ARBA00023264"/>
    </source>
</evidence>
<proteinExistence type="inferred from homology"/>
<dbReference type="InterPro" id="IPR045540">
    <property type="entry name" value="YegS/DAGK_C"/>
</dbReference>
<reference evidence="12" key="1">
    <citation type="journal article" date="2016" name="Genome Announc.">
        <title>Draft genomes of two strains of Paenibacillus glucanolyticus with capability to degrade lignocellulose.</title>
        <authorList>
            <person name="Mathews S.L."/>
            <person name="Pawlak J."/>
            <person name="Grunden A.M."/>
        </authorList>
    </citation>
    <scope>NUCLEOTIDE SEQUENCE [LARGE SCALE GENOMIC DNA]</scope>
    <source>
        <strain evidence="12">SLM1</strain>
    </source>
</reference>
<dbReference type="Gene3D" id="3.40.50.10330">
    <property type="entry name" value="Probable inorganic polyphosphate/atp-NAD kinase, domain 1"/>
    <property type="match status" value="1"/>
</dbReference>
<keyword evidence="3" id="KW-0444">Lipid biosynthesis</keyword>
<name>A0A163MG46_9BACL</name>
<evidence type="ECO:0000259" key="11">
    <source>
        <dbReference type="PROSITE" id="PS50146"/>
    </source>
</evidence>
<dbReference type="EMBL" id="LWMH01000001">
    <property type="protein sequence ID" value="KZS49029.1"/>
    <property type="molecule type" value="Genomic_DNA"/>
</dbReference>
<dbReference type="GO" id="GO:0005886">
    <property type="term" value="C:plasma membrane"/>
    <property type="evidence" value="ECO:0007669"/>
    <property type="project" value="TreeGrafter"/>
</dbReference>
<dbReference type="InterPro" id="IPR050187">
    <property type="entry name" value="Lipid_Phosphate_FormReg"/>
</dbReference>
<comment type="caution">
    <text evidence="12">The sequence shown here is derived from an EMBL/GenBank/DDBJ whole genome shotgun (WGS) entry which is preliminary data.</text>
</comment>
<comment type="cofactor">
    <cofactor evidence="1">
        <name>Mg(2+)</name>
        <dbReference type="ChEBI" id="CHEBI:18420"/>
    </cofactor>
</comment>
<dbReference type="GO" id="GO:0005524">
    <property type="term" value="F:ATP binding"/>
    <property type="evidence" value="ECO:0007669"/>
    <property type="project" value="UniProtKB-KW"/>
</dbReference>
<keyword evidence="6 12" id="KW-0418">Kinase</keyword>
<keyword evidence="9" id="KW-0594">Phospholipid biosynthesis</keyword>
<evidence type="ECO:0000256" key="4">
    <source>
        <dbReference type="ARBA" id="ARBA00022679"/>
    </source>
</evidence>
<dbReference type="Gene3D" id="2.60.200.40">
    <property type="match status" value="1"/>
</dbReference>
<keyword evidence="5" id="KW-0547">Nucleotide-binding</keyword>
<dbReference type="PANTHER" id="PTHR12358">
    <property type="entry name" value="SPHINGOSINE KINASE"/>
    <property type="match status" value="1"/>
</dbReference>
<dbReference type="OrthoDB" id="142078at2"/>
<feature type="domain" description="DAGKc" evidence="11">
    <location>
        <begin position="1"/>
        <end position="131"/>
    </location>
</feature>
<gene>
    <name evidence="12" type="ORF">AWU65_08365</name>
</gene>
<dbReference type="GO" id="GO:0008654">
    <property type="term" value="P:phospholipid biosynthetic process"/>
    <property type="evidence" value="ECO:0007669"/>
    <property type="project" value="UniProtKB-KW"/>
</dbReference>
<keyword evidence="8" id="KW-0443">Lipid metabolism</keyword>
<accession>A0A163MG46</accession>
<sequence length="296" mass="32227">MYSRALLVYNQNAGQQETLQQLAAVIPVLAKNVKELVLYQTFKPGEGEALCRDQGGTYDLILIMGGDGSVHECVNGIATLDHPPLVGILPVGTCNDFARSMNLPVELALAADELMKGHVRELDIGMAQGRVFTNFFGVGLITDTSENINPDLKGKLGKLSYFISMLQTVRAAEPFSYSLEYDGHTSEGEAVMIYISNGRYLGTRPLPFTLDSLCDGLLDVLIIREAGLPLLKELLSRKVEGEWKPANESIEYVKAASVKLTTAKPMKADTDGEVYMEAPADVSVRPRGLRFLVGGE</sequence>
<keyword evidence="7" id="KW-0067">ATP-binding</keyword>
<dbReference type="SUPFAM" id="SSF111331">
    <property type="entry name" value="NAD kinase/diacylglycerol kinase-like"/>
    <property type="match status" value="1"/>
</dbReference>
<dbReference type="PROSITE" id="PS50146">
    <property type="entry name" value="DAGK"/>
    <property type="match status" value="1"/>
</dbReference>
<evidence type="ECO:0000256" key="3">
    <source>
        <dbReference type="ARBA" id="ARBA00022516"/>
    </source>
</evidence>
<dbReference type="AlphaFoldDB" id="A0A163MG46"/>